<name>A0ABT5F950_9GAMM</name>
<dbReference type="EMBL" id="JAQOMS010000002">
    <property type="protein sequence ID" value="MDC2888057.1"/>
    <property type="molecule type" value="Genomic_DNA"/>
</dbReference>
<keyword evidence="4" id="KW-1185">Reference proteome</keyword>
<dbReference type="RefSeq" id="WP_215962390.1">
    <property type="nucleotide sequence ID" value="NZ_JAQOMS010000002.1"/>
</dbReference>
<feature type="region of interest" description="Disordered" evidence="1">
    <location>
        <begin position="1"/>
        <end position="36"/>
    </location>
</feature>
<evidence type="ECO:0000256" key="2">
    <source>
        <dbReference type="SAM" id="Phobius"/>
    </source>
</evidence>
<protein>
    <submittedName>
        <fullName evidence="3">Uncharacterized protein</fullName>
    </submittedName>
</protein>
<reference evidence="3 4" key="1">
    <citation type="submission" date="2023-01" db="EMBL/GenBank/DDBJ databases">
        <title>Psychrosphaera sp. nov., isolated from marine algae.</title>
        <authorList>
            <person name="Bayburt H."/>
            <person name="Choi B.J."/>
            <person name="Kim J.M."/>
            <person name="Choi D.G."/>
            <person name="Jeon C.O."/>
        </authorList>
    </citation>
    <scope>NUCLEOTIDE SEQUENCE [LARGE SCALE GENOMIC DNA]</scope>
    <source>
        <strain evidence="3 4">G1-22</strain>
    </source>
</reference>
<dbReference type="Proteomes" id="UP001528411">
    <property type="component" value="Unassembled WGS sequence"/>
</dbReference>
<gene>
    <name evidence="3" type="ORF">PN838_03500</name>
</gene>
<sequence>MADNDAKEDKKAAKAQAKADKKAEKAGGKSGDKPVKKEKPFSLARRLMTMFYWFVMIAGVSALVWQGFAAYNLFTGN</sequence>
<evidence type="ECO:0000313" key="3">
    <source>
        <dbReference type="EMBL" id="MDC2888057.1"/>
    </source>
</evidence>
<keyword evidence="2" id="KW-0472">Membrane</keyword>
<feature type="transmembrane region" description="Helical" evidence="2">
    <location>
        <begin position="51"/>
        <end position="74"/>
    </location>
</feature>
<keyword evidence="2" id="KW-1133">Transmembrane helix</keyword>
<accession>A0ABT5F950</accession>
<evidence type="ECO:0000256" key="1">
    <source>
        <dbReference type="SAM" id="MobiDB-lite"/>
    </source>
</evidence>
<evidence type="ECO:0000313" key="4">
    <source>
        <dbReference type="Proteomes" id="UP001528411"/>
    </source>
</evidence>
<comment type="caution">
    <text evidence="3">The sequence shown here is derived from an EMBL/GenBank/DDBJ whole genome shotgun (WGS) entry which is preliminary data.</text>
</comment>
<organism evidence="3 4">
    <name type="scientific">Psychrosphaera algicola</name>
    <dbReference type="NCBI Taxonomy" id="3023714"/>
    <lineage>
        <taxon>Bacteria</taxon>
        <taxon>Pseudomonadati</taxon>
        <taxon>Pseudomonadota</taxon>
        <taxon>Gammaproteobacteria</taxon>
        <taxon>Alteromonadales</taxon>
        <taxon>Pseudoalteromonadaceae</taxon>
        <taxon>Psychrosphaera</taxon>
    </lineage>
</organism>
<proteinExistence type="predicted"/>
<keyword evidence="2" id="KW-0812">Transmembrane</keyword>